<evidence type="ECO:0000256" key="3">
    <source>
        <dbReference type="ARBA" id="ARBA00022989"/>
    </source>
</evidence>
<comment type="caution">
    <text evidence="6">The sequence shown here is derived from an EMBL/GenBank/DDBJ whole genome shotgun (WGS) entry which is preliminary data.</text>
</comment>
<feature type="region of interest" description="Disordered" evidence="5">
    <location>
        <begin position="1"/>
        <end position="172"/>
    </location>
</feature>
<gene>
    <name evidence="6" type="ORF">VTL71DRAFT_9946</name>
</gene>
<dbReference type="Proteomes" id="UP001595075">
    <property type="component" value="Unassembled WGS sequence"/>
</dbReference>
<evidence type="ECO:0000313" key="6">
    <source>
        <dbReference type="EMBL" id="KAL2060124.1"/>
    </source>
</evidence>
<keyword evidence="3" id="KW-1133">Transmembrane helix</keyword>
<dbReference type="InterPro" id="IPR050618">
    <property type="entry name" value="Ubq-SigPath_Reg"/>
</dbReference>
<name>A0ABR4BSU9_9HELO</name>
<protein>
    <recommendedName>
        <fullName evidence="8">SPRY domain-containing protein</fullName>
    </recommendedName>
</protein>
<comment type="subcellular location">
    <subcellularLocation>
        <location evidence="1">Membrane</location>
    </subcellularLocation>
</comment>
<feature type="compositionally biased region" description="Basic and acidic residues" evidence="5">
    <location>
        <begin position="20"/>
        <end position="33"/>
    </location>
</feature>
<dbReference type="CDD" id="cd12910">
    <property type="entry name" value="SPRY_SSH4_like"/>
    <property type="match status" value="1"/>
</dbReference>
<proteinExistence type="predicted"/>
<evidence type="ECO:0000256" key="1">
    <source>
        <dbReference type="ARBA" id="ARBA00004370"/>
    </source>
</evidence>
<evidence type="ECO:0008006" key="8">
    <source>
        <dbReference type="Google" id="ProtNLM"/>
    </source>
</evidence>
<keyword evidence="4" id="KW-0472">Membrane</keyword>
<evidence type="ECO:0000313" key="7">
    <source>
        <dbReference type="Proteomes" id="UP001595075"/>
    </source>
</evidence>
<keyword evidence="7" id="KW-1185">Reference proteome</keyword>
<feature type="compositionally biased region" description="Polar residues" evidence="5">
    <location>
        <begin position="34"/>
        <end position="47"/>
    </location>
</feature>
<dbReference type="PANTHER" id="PTHR12864">
    <property type="entry name" value="RAN BINDING PROTEIN 9-RELATED"/>
    <property type="match status" value="1"/>
</dbReference>
<keyword evidence="2" id="KW-0812">Transmembrane</keyword>
<dbReference type="InterPro" id="IPR035780">
    <property type="entry name" value="SPRY_Ssh4-like"/>
</dbReference>
<dbReference type="InterPro" id="IPR043136">
    <property type="entry name" value="B30.2/SPRY_sf"/>
</dbReference>
<organism evidence="6 7">
    <name type="scientific">Oculimacula yallundae</name>
    <dbReference type="NCBI Taxonomy" id="86028"/>
    <lineage>
        <taxon>Eukaryota</taxon>
        <taxon>Fungi</taxon>
        <taxon>Dikarya</taxon>
        <taxon>Ascomycota</taxon>
        <taxon>Pezizomycotina</taxon>
        <taxon>Leotiomycetes</taxon>
        <taxon>Helotiales</taxon>
        <taxon>Ploettnerulaceae</taxon>
        <taxon>Oculimacula</taxon>
    </lineage>
</organism>
<accession>A0ABR4BSU9</accession>
<feature type="compositionally biased region" description="Polar residues" evidence="5">
    <location>
        <begin position="159"/>
        <end position="172"/>
    </location>
</feature>
<sequence>MCFGSKLKGDDPSSRVNNDYNEHLNSRPVESKPSHTSNTMPQDNSYNAPPGPPPSHQYQSPEIYGAPGGPPPNRQDQYSAPSGPPPNRNNEYSAPSGPPPNRNNEYSAPFGPPPSHNTGYSAPDGPPPSHSYDAPPQEPYHDWQTAVPDTSLLPPPPSMGNQQSSTNNATEQQAELGEIWCTQNPMTGPVTFPEAAIESIARGEIGVIRPRDFQGNLERPRPGVWAGKTKASNPDNCIISTLPLYSVIAHSPLRTGRTKTMYYEVRINRSNRREVSLAMGFGAQPYPTFRLPGWHRGNLAVHGDDGSKYINDRWGGKDFTQPFKAGETLGLGMIFTARALDAPPSYDSAPAQTMSTNPIDIEVFFTRDGRKESSWNLHEEGDAEEDLPVTGLEGFNDLYAMVGTFENVEFEIVFNQGEWMYHP</sequence>
<evidence type="ECO:0000256" key="2">
    <source>
        <dbReference type="ARBA" id="ARBA00022692"/>
    </source>
</evidence>
<reference evidence="6 7" key="1">
    <citation type="journal article" date="2024" name="Commun. Biol.">
        <title>Comparative genomic analysis of thermophilic fungi reveals convergent evolutionary adaptations and gene losses.</title>
        <authorList>
            <person name="Steindorff A.S."/>
            <person name="Aguilar-Pontes M.V."/>
            <person name="Robinson A.J."/>
            <person name="Andreopoulos B."/>
            <person name="LaButti K."/>
            <person name="Kuo A."/>
            <person name="Mondo S."/>
            <person name="Riley R."/>
            <person name="Otillar R."/>
            <person name="Haridas S."/>
            <person name="Lipzen A."/>
            <person name="Grimwood J."/>
            <person name="Schmutz J."/>
            <person name="Clum A."/>
            <person name="Reid I.D."/>
            <person name="Moisan M.C."/>
            <person name="Butler G."/>
            <person name="Nguyen T.T.M."/>
            <person name="Dewar K."/>
            <person name="Conant G."/>
            <person name="Drula E."/>
            <person name="Henrissat B."/>
            <person name="Hansel C."/>
            <person name="Singer S."/>
            <person name="Hutchinson M.I."/>
            <person name="de Vries R.P."/>
            <person name="Natvig D.O."/>
            <person name="Powell A.J."/>
            <person name="Tsang A."/>
            <person name="Grigoriev I.V."/>
        </authorList>
    </citation>
    <scope>NUCLEOTIDE SEQUENCE [LARGE SCALE GENOMIC DNA]</scope>
    <source>
        <strain evidence="6 7">CBS 494.80</strain>
    </source>
</reference>
<dbReference type="Gene3D" id="2.60.120.920">
    <property type="match status" value="1"/>
</dbReference>
<dbReference type="EMBL" id="JAZHXI010000024">
    <property type="protein sequence ID" value="KAL2060124.1"/>
    <property type="molecule type" value="Genomic_DNA"/>
</dbReference>
<evidence type="ECO:0000256" key="5">
    <source>
        <dbReference type="SAM" id="MobiDB-lite"/>
    </source>
</evidence>
<evidence type="ECO:0000256" key="4">
    <source>
        <dbReference type="ARBA" id="ARBA00023136"/>
    </source>
</evidence>